<name>A0AC58NGX2_CASCN</name>
<evidence type="ECO:0000313" key="2">
    <source>
        <dbReference type="RefSeq" id="XP_073940928.1"/>
    </source>
</evidence>
<dbReference type="RefSeq" id="XP_073940928.1">
    <property type="nucleotide sequence ID" value="XM_074084827.1"/>
</dbReference>
<gene>
    <name evidence="2" type="primary">LOC141425888</name>
</gene>
<sequence>MSVERKVKQECERSVHFLAIATFKLLLFEKELPSRGWFRSIDLWVMGPARFRCATLLDRRAGASARRDADAALRYGRHRIPEARDILRRLNLRVDSGGKGTTRKGGRKGGMSAKKEEGEEDDPGIQRSGNLGPSQPETQPKGCISKKHLQGALSAEDYRKRREKQLTPFESTEPLMLRFRTYKSKLLCCQFNILIYLLYEMSSHVLWSGHKGEGKYLSQQEELEQNNDEPGKQ</sequence>
<evidence type="ECO:0000313" key="1">
    <source>
        <dbReference type="Proteomes" id="UP001732720"/>
    </source>
</evidence>
<keyword evidence="1" id="KW-1185">Reference proteome</keyword>
<accession>A0AC58NGX2</accession>
<proteinExistence type="predicted"/>
<reference evidence="2" key="1">
    <citation type="submission" date="2025-08" db="UniProtKB">
        <authorList>
            <consortium name="RefSeq"/>
        </authorList>
    </citation>
    <scope>IDENTIFICATION</scope>
</reference>
<organism evidence="1 2">
    <name type="scientific">Castor canadensis</name>
    <name type="common">American beaver</name>
    <dbReference type="NCBI Taxonomy" id="51338"/>
    <lineage>
        <taxon>Eukaryota</taxon>
        <taxon>Metazoa</taxon>
        <taxon>Chordata</taxon>
        <taxon>Craniata</taxon>
        <taxon>Vertebrata</taxon>
        <taxon>Euteleostomi</taxon>
        <taxon>Mammalia</taxon>
        <taxon>Eutheria</taxon>
        <taxon>Euarchontoglires</taxon>
        <taxon>Glires</taxon>
        <taxon>Rodentia</taxon>
        <taxon>Castorimorpha</taxon>
        <taxon>Castoridae</taxon>
        <taxon>Castor</taxon>
    </lineage>
</organism>
<dbReference type="Proteomes" id="UP001732720">
    <property type="component" value="Chromosome 8"/>
</dbReference>
<protein>
    <submittedName>
        <fullName evidence="2">Uncharacterized protein</fullName>
    </submittedName>
</protein>